<dbReference type="InterPro" id="IPR000515">
    <property type="entry name" value="MetI-like"/>
</dbReference>
<evidence type="ECO:0000256" key="4">
    <source>
        <dbReference type="ARBA" id="ARBA00022692"/>
    </source>
</evidence>
<name>A0A402D661_9BACT</name>
<dbReference type="Pfam" id="PF00528">
    <property type="entry name" value="BPD_transp_1"/>
    <property type="match status" value="1"/>
</dbReference>
<evidence type="ECO:0000313" key="8">
    <source>
        <dbReference type="EMBL" id="BDI32068.1"/>
    </source>
</evidence>
<evidence type="ECO:0000256" key="5">
    <source>
        <dbReference type="ARBA" id="ARBA00022989"/>
    </source>
</evidence>
<gene>
    <name evidence="8" type="ORF">CCAX7_41190</name>
</gene>
<dbReference type="GO" id="GO:0055085">
    <property type="term" value="P:transmembrane transport"/>
    <property type="evidence" value="ECO:0007669"/>
    <property type="project" value="InterPro"/>
</dbReference>
<dbReference type="Gene3D" id="1.10.3720.10">
    <property type="entry name" value="MetI-like"/>
    <property type="match status" value="1"/>
</dbReference>
<keyword evidence="3" id="KW-1003">Cell membrane</keyword>
<reference evidence="8 9" key="1">
    <citation type="journal article" date="2019" name="Int. J. Syst. Evol. Microbiol.">
        <title>Capsulimonas corticalis gen. nov., sp. nov., an aerobic capsulated bacterium, of a novel bacterial order, Capsulimonadales ord. nov., of the class Armatimonadia of the phylum Armatimonadetes.</title>
        <authorList>
            <person name="Li J."/>
            <person name="Kudo C."/>
            <person name="Tonouchi A."/>
        </authorList>
    </citation>
    <scope>NUCLEOTIDE SEQUENCE [LARGE SCALE GENOMIC DNA]</scope>
    <source>
        <strain evidence="8 9">AX-7</strain>
    </source>
</reference>
<dbReference type="Proteomes" id="UP000287394">
    <property type="component" value="Chromosome"/>
</dbReference>
<feature type="transmembrane region" description="Helical" evidence="7">
    <location>
        <begin position="139"/>
        <end position="163"/>
    </location>
</feature>
<dbReference type="RefSeq" id="WP_218025787.1">
    <property type="nucleotide sequence ID" value="NZ_AP025739.1"/>
</dbReference>
<dbReference type="InterPro" id="IPR035906">
    <property type="entry name" value="MetI-like_sf"/>
</dbReference>
<evidence type="ECO:0000256" key="2">
    <source>
        <dbReference type="ARBA" id="ARBA00022448"/>
    </source>
</evidence>
<evidence type="ECO:0000256" key="7">
    <source>
        <dbReference type="RuleBase" id="RU363032"/>
    </source>
</evidence>
<keyword evidence="2 7" id="KW-0813">Transport</keyword>
<dbReference type="FunCoup" id="A0A402D661">
    <property type="interactions" value="83"/>
</dbReference>
<feature type="transmembrane region" description="Helical" evidence="7">
    <location>
        <begin position="38"/>
        <end position="57"/>
    </location>
</feature>
<dbReference type="EMBL" id="AP025739">
    <property type="protein sequence ID" value="BDI32068.1"/>
    <property type="molecule type" value="Genomic_DNA"/>
</dbReference>
<evidence type="ECO:0000313" key="9">
    <source>
        <dbReference type="Proteomes" id="UP000287394"/>
    </source>
</evidence>
<protein>
    <submittedName>
        <fullName evidence="8">Sugar ABC transporter permease</fullName>
    </submittedName>
</protein>
<evidence type="ECO:0000256" key="3">
    <source>
        <dbReference type="ARBA" id="ARBA00022475"/>
    </source>
</evidence>
<organism evidence="8 9">
    <name type="scientific">Capsulimonas corticalis</name>
    <dbReference type="NCBI Taxonomy" id="2219043"/>
    <lineage>
        <taxon>Bacteria</taxon>
        <taxon>Bacillati</taxon>
        <taxon>Armatimonadota</taxon>
        <taxon>Armatimonadia</taxon>
        <taxon>Capsulimonadales</taxon>
        <taxon>Capsulimonadaceae</taxon>
        <taxon>Capsulimonas</taxon>
    </lineage>
</organism>
<dbReference type="PANTHER" id="PTHR43744:SF6">
    <property type="entry name" value="ABC TRANSPORTER PERMEASE PROTEIN YESQ-RELATED"/>
    <property type="match status" value="1"/>
</dbReference>
<feature type="transmembrane region" description="Helical" evidence="7">
    <location>
        <begin position="273"/>
        <end position="293"/>
    </location>
</feature>
<dbReference type="CDD" id="cd06261">
    <property type="entry name" value="TM_PBP2"/>
    <property type="match status" value="1"/>
</dbReference>
<comment type="similarity">
    <text evidence="7">Belongs to the binding-protein-dependent transport system permease family.</text>
</comment>
<keyword evidence="5 7" id="KW-1133">Transmembrane helix</keyword>
<keyword evidence="4 7" id="KW-0812">Transmembrane</keyword>
<sequence length="309" mass="33979">MNNAPVNTAPASNTMSVKQTIVARGRRRLTGLSTGQKIAAHAVLLLLCLPALLPLFWMVSTSLKGDTQIFAHSASNTLSSLLPHPAVWSNYPKALSAVPFGIYFQNTLFLCACTVIGAVLSSSLVAYGFAKMEFKGKAFLFILMISTIALPAQVTMVPVFGLFRALHWYGTYLPLIVPAFCGAPFYIFLLTQFYRKLPDELAEAARLDGASEWQIYWKVMLPLSRPALATCALFQFLGTWNDFLGPLIYINDPNRYTLAYGLQQLLSTHGGEWASLMADSTIFVLPIIVLFFFTQKLFVQGIATTGGKN</sequence>
<keyword evidence="9" id="KW-1185">Reference proteome</keyword>
<evidence type="ECO:0000256" key="6">
    <source>
        <dbReference type="ARBA" id="ARBA00023136"/>
    </source>
</evidence>
<proteinExistence type="inferred from homology"/>
<dbReference type="GO" id="GO:0005886">
    <property type="term" value="C:plasma membrane"/>
    <property type="evidence" value="ECO:0007669"/>
    <property type="project" value="UniProtKB-SubCell"/>
</dbReference>
<accession>A0A402D661</accession>
<dbReference type="PANTHER" id="PTHR43744">
    <property type="entry name" value="ABC TRANSPORTER PERMEASE PROTEIN MG189-RELATED-RELATED"/>
    <property type="match status" value="1"/>
</dbReference>
<evidence type="ECO:0000256" key="1">
    <source>
        <dbReference type="ARBA" id="ARBA00004651"/>
    </source>
</evidence>
<comment type="subcellular location">
    <subcellularLocation>
        <location evidence="1 7">Cell membrane</location>
        <topology evidence="1 7">Multi-pass membrane protein</topology>
    </subcellularLocation>
</comment>
<feature type="transmembrane region" description="Helical" evidence="7">
    <location>
        <begin position="102"/>
        <end position="127"/>
    </location>
</feature>
<dbReference type="KEGG" id="ccot:CCAX7_41190"/>
<dbReference type="SUPFAM" id="SSF161098">
    <property type="entry name" value="MetI-like"/>
    <property type="match status" value="1"/>
</dbReference>
<keyword evidence="6 7" id="KW-0472">Membrane</keyword>
<feature type="transmembrane region" description="Helical" evidence="7">
    <location>
        <begin position="175"/>
        <end position="194"/>
    </location>
</feature>
<dbReference type="PROSITE" id="PS50928">
    <property type="entry name" value="ABC_TM1"/>
    <property type="match status" value="1"/>
</dbReference>
<dbReference type="AlphaFoldDB" id="A0A402D661"/>